<dbReference type="OrthoDB" id="9768836at2"/>
<dbReference type="Gene3D" id="3.30.360.10">
    <property type="entry name" value="Dihydrodipicolinate Reductase, domain 2"/>
    <property type="match status" value="1"/>
</dbReference>
<dbReference type="AlphaFoldDB" id="A0A370L8U7"/>
<dbReference type="Gene3D" id="3.40.50.720">
    <property type="entry name" value="NAD(P)-binding Rossmann-like Domain"/>
    <property type="match status" value="1"/>
</dbReference>
<organism evidence="3 4">
    <name type="scientific">Bosea caraganae</name>
    <dbReference type="NCBI Taxonomy" id="2763117"/>
    <lineage>
        <taxon>Bacteria</taxon>
        <taxon>Pseudomonadati</taxon>
        <taxon>Pseudomonadota</taxon>
        <taxon>Alphaproteobacteria</taxon>
        <taxon>Hyphomicrobiales</taxon>
        <taxon>Boseaceae</taxon>
        <taxon>Bosea</taxon>
    </lineage>
</organism>
<keyword evidence="4" id="KW-1185">Reference proteome</keyword>
<sequence length="366" mass="39943">MAEKLRVLVVGLGHMGVSHAKAYDQIEGYELAGLCARSVAKRTDFPAEWAGIPRFSDYYEALATVKPDVVAVCTWPNTHAEYAIAAFEAGAHVFLEKPIAQTVAEAESVVAAAKRTNKKLLVGLSPPHSPMWVKLQEIAKTLGKPLVMRMNLNQQSIGPAWNWHKDLMESASPIVDCGVHYVDAMCAVTGARPIRVHAIGARLSDEIAPDMYNYGQLQVIFDDGSVGWYEAAWGPMLSQTAFIVKDIIGPKGSVSVISPENVPPTPQGATSATSSEISTHSKIRPLRLHHATIGPDNALVHGDEDIEIAEALTHAQLTERKQTYLLDAIREDWDMSDHMRRAVDSMRIVLAADESIRTGKLIELPA</sequence>
<dbReference type="SUPFAM" id="SSF55347">
    <property type="entry name" value="Glyceraldehyde-3-phosphate dehydrogenase-like, C-terminal domain"/>
    <property type="match status" value="1"/>
</dbReference>
<evidence type="ECO:0000259" key="1">
    <source>
        <dbReference type="Pfam" id="PF01408"/>
    </source>
</evidence>
<dbReference type="RefSeq" id="WP_114828696.1">
    <property type="nucleotide sequence ID" value="NZ_QQTO01000001.1"/>
</dbReference>
<evidence type="ECO:0000313" key="3">
    <source>
        <dbReference type="EMBL" id="RDJ26814.1"/>
    </source>
</evidence>
<gene>
    <name evidence="3" type="ORF">DWE98_08155</name>
</gene>
<dbReference type="Pfam" id="PF22725">
    <property type="entry name" value="GFO_IDH_MocA_C3"/>
    <property type="match status" value="1"/>
</dbReference>
<dbReference type="InterPro" id="IPR051450">
    <property type="entry name" value="Gfo/Idh/MocA_Oxidoreductases"/>
</dbReference>
<dbReference type="SUPFAM" id="SSF51735">
    <property type="entry name" value="NAD(P)-binding Rossmann-fold domains"/>
    <property type="match status" value="1"/>
</dbReference>
<dbReference type="InterPro" id="IPR055170">
    <property type="entry name" value="GFO_IDH_MocA-like_dom"/>
</dbReference>
<feature type="domain" description="Gfo/Idh/MocA-like oxidoreductase N-terminal" evidence="1">
    <location>
        <begin position="5"/>
        <end position="123"/>
    </location>
</feature>
<evidence type="ECO:0000313" key="4">
    <source>
        <dbReference type="Proteomes" id="UP000255207"/>
    </source>
</evidence>
<dbReference type="Pfam" id="PF01408">
    <property type="entry name" value="GFO_IDH_MocA"/>
    <property type="match status" value="1"/>
</dbReference>
<comment type="caution">
    <text evidence="3">The sequence shown here is derived from an EMBL/GenBank/DDBJ whole genome shotgun (WGS) entry which is preliminary data.</text>
</comment>
<reference evidence="4" key="1">
    <citation type="submission" date="2018-07" db="EMBL/GenBank/DDBJ databases">
        <authorList>
            <person name="Safronova V.I."/>
            <person name="Chirak E.R."/>
            <person name="Sazanova A.L."/>
        </authorList>
    </citation>
    <scope>NUCLEOTIDE SEQUENCE [LARGE SCALE GENOMIC DNA]</scope>
    <source>
        <strain evidence="4">RCAM04685</strain>
    </source>
</reference>
<dbReference type="PANTHER" id="PTHR43377:SF1">
    <property type="entry name" value="BILIVERDIN REDUCTASE A"/>
    <property type="match status" value="1"/>
</dbReference>
<protein>
    <submittedName>
        <fullName evidence="3">Gfo/Idh/MocA family oxidoreductase</fullName>
    </submittedName>
</protein>
<proteinExistence type="predicted"/>
<dbReference type="InterPro" id="IPR036291">
    <property type="entry name" value="NAD(P)-bd_dom_sf"/>
</dbReference>
<feature type="domain" description="GFO/IDH/MocA-like oxidoreductase" evidence="2">
    <location>
        <begin position="140"/>
        <end position="235"/>
    </location>
</feature>
<dbReference type="GO" id="GO:0000166">
    <property type="term" value="F:nucleotide binding"/>
    <property type="evidence" value="ECO:0007669"/>
    <property type="project" value="InterPro"/>
</dbReference>
<dbReference type="InterPro" id="IPR000683">
    <property type="entry name" value="Gfo/Idh/MocA-like_OxRdtase_N"/>
</dbReference>
<dbReference type="Proteomes" id="UP000255207">
    <property type="component" value="Unassembled WGS sequence"/>
</dbReference>
<evidence type="ECO:0000259" key="2">
    <source>
        <dbReference type="Pfam" id="PF22725"/>
    </source>
</evidence>
<dbReference type="PANTHER" id="PTHR43377">
    <property type="entry name" value="BILIVERDIN REDUCTASE A"/>
    <property type="match status" value="1"/>
</dbReference>
<dbReference type="EMBL" id="QQTP01000003">
    <property type="protein sequence ID" value="RDJ26814.1"/>
    <property type="molecule type" value="Genomic_DNA"/>
</dbReference>
<accession>A0A370L8U7</accession>
<name>A0A370L8U7_9HYPH</name>